<keyword evidence="3" id="KW-1185">Reference proteome</keyword>
<dbReference type="AlphaFoldDB" id="A0A0F8BSG1"/>
<name>A0A0F8BSG1_CERFI</name>
<feature type="compositionally biased region" description="Basic and acidic residues" evidence="1">
    <location>
        <begin position="40"/>
        <end position="49"/>
    </location>
</feature>
<evidence type="ECO:0000313" key="3">
    <source>
        <dbReference type="Proteomes" id="UP000034841"/>
    </source>
</evidence>
<feature type="region of interest" description="Disordered" evidence="1">
    <location>
        <begin position="149"/>
        <end position="169"/>
    </location>
</feature>
<proteinExistence type="predicted"/>
<feature type="compositionally biased region" description="Polar residues" evidence="1">
    <location>
        <begin position="349"/>
        <end position="358"/>
    </location>
</feature>
<dbReference type="Proteomes" id="UP000034841">
    <property type="component" value="Unassembled WGS sequence"/>
</dbReference>
<gene>
    <name evidence="2" type="ORF">CFO_g2149</name>
</gene>
<feature type="compositionally biased region" description="Acidic residues" evidence="1">
    <location>
        <begin position="362"/>
        <end position="372"/>
    </location>
</feature>
<dbReference type="EMBL" id="LBBL01000092">
    <property type="protein sequence ID" value="KKF95503.1"/>
    <property type="molecule type" value="Genomic_DNA"/>
</dbReference>
<evidence type="ECO:0000256" key="1">
    <source>
        <dbReference type="SAM" id="MobiDB-lite"/>
    </source>
</evidence>
<evidence type="ECO:0000313" key="2">
    <source>
        <dbReference type="EMBL" id="KKF95503.1"/>
    </source>
</evidence>
<feature type="compositionally biased region" description="Basic and acidic residues" evidence="1">
    <location>
        <begin position="10"/>
        <end position="19"/>
    </location>
</feature>
<feature type="region of interest" description="Disordered" evidence="1">
    <location>
        <begin position="181"/>
        <end position="316"/>
    </location>
</feature>
<feature type="region of interest" description="Disordered" evidence="1">
    <location>
        <begin position="340"/>
        <end position="416"/>
    </location>
</feature>
<protein>
    <submittedName>
        <fullName evidence="2">Uncharacterized protein</fullName>
    </submittedName>
</protein>
<sequence>MALVASSDSMADRRPRRPTDLQISSASHQHPFAHNSKPARYAEVRKDRGSMNSEASAPGLMDDQASDVSADDDYQYQASGDELWDSWQNDHTTFNGAYAMPATSTRSPELFFATNYAGSPLLSPSAAAISSVRKDQPRPVGHEAFISHKASDSFSRSEHLVPPSTADPVSLPMPKFFDASSISYLPPQLPPPTSPLPQLPLRAPRSPRALRTAKSHGVLNRSDASVPPRSTSLARPMTPTARPGTTSSHHHSSSFAMRQGQGQGPRRPPRPDEKVLYSPFPTGTHSRNHSRSHSNANSIAASGHASSNSTGTISPRAMQTVDSDDMQLFHQLCMERSRPMAAGARPATSGLSGLGQNKSAFDDSDSDDEVDSADSRPQTGLQRLMKGLQKRSSQEKWREPAAKEKNMFSRMFTRSK</sequence>
<feature type="compositionally biased region" description="Pro residues" evidence="1">
    <location>
        <begin position="187"/>
        <end position="198"/>
    </location>
</feature>
<feature type="compositionally biased region" description="Basic and acidic residues" evidence="1">
    <location>
        <begin position="392"/>
        <end position="407"/>
    </location>
</feature>
<feature type="compositionally biased region" description="Low complexity" evidence="1">
    <location>
        <begin position="293"/>
        <end position="309"/>
    </location>
</feature>
<organism evidence="2 3">
    <name type="scientific">Ceratocystis fimbriata f. sp. platani</name>
    <dbReference type="NCBI Taxonomy" id="88771"/>
    <lineage>
        <taxon>Eukaryota</taxon>
        <taxon>Fungi</taxon>
        <taxon>Dikarya</taxon>
        <taxon>Ascomycota</taxon>
        <taxon>Pezizomycotina</taxon>
        <taxon>Sordariomycetes</taxon>
        <taxon>Hypocreomycetidae</taxon>
        <taxon>Microascales</taxon>
        <taxon>Ceratocystidaceae</taxon>
        <taxon>Ceratocystis</taxon>
    </lineage>
</organism>
<accession>A0A0F8BSG1</accession>
<feature type="region of interest" description="Disordered" evidence="1">
    <location>
        <begin position="1"/>
        <end position="74"/>
    </location>
</feature>
<reference evidence="2 3" key="1">
    <citation type="submission" date="2015-04" db="EMBL/GenBank/DDBJ databases">
        <title>Genome sequence of Ceratocystis platani, a major pathogen of plane trees.</title>
        <authorList>
            <person name="Belbahri L."/>
        </authorList>
    </citation>
    <scope>NUCLEOTIDE SEQUENCE [LARGE SCALE GENOMIC DNA]</scope>
    <source>
        <strain evidence="2 3">CFO</strain>
    </source>
</reference>
<comment type="caution">
    <text evidence="2">The sequence shown here is derived from an EMBL/GenBank/DDBJ whole genome shotgun (WGS) entry which is preliminary data.</text>
</comment>
<feature type="compositionally biased region" description="Basic and acidic residues" evidence="1">
    <location>
        <begin position="149"/>
        <end position="159"/>
    </location>
</feature>
<feature type="compositionally biased region" description="Low complexity" evidence="1">
    <location>
        <begin position="199"/>
        <end position="210"/>
    </location>
</feature>